<evidence type="ECO:0000313" key="1">
    <source>
        <dbReference type="EMBL" id="AKH47582.1"/>
    </source>
</evidence>
<dbReference type="EMBL" id="KR029596">
    <property type="protein sequence ID" value="AKH47582.1"/>
    <property type="molecule type" value="Genomic_DNA"/>
</dbReference>
<accession>A0A0F7L841</accession>
<sequence>MLASTGVVGKSILPNILAEVKTLRFEHDTGVSPASDVAIGCVTALLHLQPSFFDALVSVECEDHVGGELQPFSASGVTVLV</sequence>
<protein>
    <submittedName>
        <fullName evidence="1">Uncharacterized protein</fullName>
    </submittedName>
</protein>
<organism evidence="1">
    <name type="scientific">uncultured marine virus</name>
    <dbReference type="NCBI Taxonomy" id="186617"/>
    <lineage>
        <taxon>Viruses</taxon>
        <taxon>environmental samples</taxon>
    </lineage>
</organism>
<reference evidence="1" key="1">
    <citation type="journal article" date="2015" name="Front. Microbiol.">
        <title>Combining genomic sequencing methods to explore viral diversity and reveal potential virus-host interactions.</title>
        <authorList>
            <person name="Chow C.E."/>
            <person name="Winget D.M."/>
            <person name="White R.A.III."/>
            <person name="Hallam S.J."/>
            <person name="Suttle C.A."/>
        </authorList>
    </citation>
    <scope>NUCLEOTIDE SEQUENCE</scope>
    <source>
        <strain evidence="1">Oxic1_1</strain>
    </source>
</reference>
<reference evidence="1" key="2">
    <citation type="submission" date="2015-03" db="EMBL/GenBank/DDBJ databases">
        <authorList>
            <person name="Chow C.-E.T."/>
            <person name="Winget D.M."/>
            <person name="White R.A.III."/>
            <person name="Hallam S.J."/>
            <person name="Suttle C.A."/>
        </authorList>
    </citation>
    <scope>NUCLEOTIDE SEQUENCE</scope>
    <source>
        <strain evidence="1">Oxic1_1</strain>
    </source>
</reference>
<name>A0A0F7L841_9VIRU</name>
<proteinExistence type="predicted"/>